<evidence type="ECO:0000256" key="5">
    <source>
        <dbReference type="ARBA" id="ARBA00022679"/>
    </source>
</evidence>
<evidence type="ECO:0000256" key="11">
    <source>
        <dbReference type="ARBA" id="ARBA00022840"/>
    </source>
</evidence>
<evidence type="ECO:0000256" key="8">
    <source>
        <dbReference type="ARBA" id="ARBA00022734"/>
    </source>
</evidence>
<dbReference type="EC" id="2.7.11.1" evidence="2"/>
<keyword evidence="3" id="KW-0723">Serine/threonine-protein kinase</keyword>
<feature type="domain" description="Bulb-type lectin" evidence="22">
    <location>
        <begin position="178"/>
        <end position="308"/>
    </location>
</feature>
<evidence type="ECO:0000256" key="4">
    <source>
        <dbReference type="ARBA" id="ARBA00022536"/>
    </source>
</evidence>
<dbReference type="FunFam" id="1.10.510.10:FF:000237">
    <property type="entry name" value="G-type lectin S-receptor-like serine/threonine-protein kinase"/>
    <property type="match status" value="1"/>
</dbReference>
<evidence type="ECO:0000256" key="6">
    <source>
        <dbReference type="ARBA" id="ARBA00022692"/>
    </source>
</evidence>
<evidence type="ECO:0000256" key="13">
    <source>
        <dbReference type="ARBA" id="ARBA00023136"/>
    </source>
</evidence>
<keyword evidence="15" id="KW-0675">Receptor</keyword>
<reference evidence="23 24" key="1">
    <citation type="journal article" date="2020" name="bioRxiv">
        <title>Sequence and annotation of 42 cannabis genomes reveals extensive copy number variation in cannabinoid synthesis and pathogen resistance genes.</title>
        <authorList>
            <person name="Mckernan K.J."/>
            <person name="Helbert Y."/>
            <person name="Kane L.T."/>
            <person name="Ebling H."/>
            <person name="Zhang L."/>
            <person name="Liu B."/>
            <person name="Eaton Z."/>
            <person name="Mclaughlin S."/>
            <person name="Kingan S."/>
            <person name="Baybayan P."/>
            <person name="Concepcion G."/>
            <person name="Jordan M."/>
            <person name="Riva A."/>
            <person name="Barbazuk W."/>
            <person name="Harkins T."/>
        </authorList>
    </citation>
    <scope>NUCLEOTIDE SEQUENCE [LARGE SCALE GENOMIC DNA]</scope>
    <source>
        <strain evidence="24">cv. Jamaican Lion 4</strain>
        <tissue evidence="23">Leaf</tissue>
    </source>
</reference>
<keyword evidence="14" id="KW-1015">Disulfide bond</keyword>
<evidence type="ECO:0000313" key="23">
    <source>
        <dbReference type="EMBL" id="KAF4360229.1"/>
    </source>
</evidence>
<dbReference type="SMART" id="SM00220">
    <property type="entry name" value="S_TKc"/>
    <property type="match status" value="1"/>
</dbReference>
<dbReference type="SUPFAM" id="SSF56112">
    <property type="entry name" value="Protein kinase-like (PK-like)"/>
    <property type="match status" value="1"/>
</dbReference>
<evidence type="ECO:0000259" key="22">
    <source>
        <dbReference type="PROSITE" id="PS50927"/>
    </source>
</evidence>
<dbReference type="InterPro" id="IPR000858">
    <property type="entry name" value="S_locus_glycoprot_dom"/>
</dbReference>
<evidence type="ECO:0000256" key="17">
    <source>
        <dbReference type="ARBA" id="ARBA00047899"/>
    </source>
</evidence>
<dbReference type="InterPro" id="IPR051343">
    <property type="entry name" value="G-type_lectin_kinases/EP1-like"/>
</dbReference>
<dbReference type="EMBL" id="JAATIQ010000354">
    <property type="protein sequence ID" value="KAF4360229.1"/>
    <property type="molecule type" value="Genomic_DNA"/>
</dbReference>
<feature type="non-terminal residue" evidence="23">
    <location>
        <position position="1"/>
    </location>
</feature>
<dbReference type="FunFam" id="2.90.10.10:FF:000026">
    <property type="entry name" value="Serine/threonine-protein kinase"/>
    <property type="match status" value="1"/>
</dbReference>
<organism evidence="23 24">
    <name type="scientific">Cannabis sativa</name>
    <name type="common">Hemp</name>
    <name type="synonym">Marijuana</name>
    <dbReference type="NCBI Taxonomy" id="3483"/>
    <lineage>
        <taxon>Eukaryota</taxon>
        <taxon>Viridiplantae</taxon>
        <taxon>Streptophyta</taxon>
        <taxon>Embryophyta</taxon>
        <taxon>Tracheophyta</taxon>
        <taxon>Spermatophyta</taxon>
        <taxon>Magnoliopsida</taxon>
        <taxon>eudicotyledons</taxon>
        <taxon>Gunneridae</taxon>
        <taxon>Pentapetalae</taxon>
        <taxon>rosids</taxon>
        <taxon>fabids</taxon>
        <taxon>Rosales</taxon>
        <taxon>Cannabaceae</taxon>
        <taxon>Cannabis</taxon>
    </lineage>
</organism>
<comment type="subcellular location">
    <subcellularLocation>
        <location evidence="1">Membrane</location>
        <topology evidence="1">Single-pass type I membrane protein</topology>
    </subcellularLocation>
</comment>
<evidence type="ECO:0000256" key="20">
    <source>
        <dbReference type="SAM" id="Phobius"/>
    </source>
</evidence>
<dbReference type="PROSITE" id="PS00107">
    <property type="entry name" value="PROTEIN_KINASE_ATP"/>
    <property type="match status" value="1"/>
</dbReference>
<comment type="caution">
    <text evidence="23">The sequence shown here is derived from an EMBL/GenBank/DDBJ whole genome shotgun (WGS) entry which is preliminary data.</text>
</comment>
<protein>
    <recommendedName>
        <fullName evidence="2">non-specific serine/threonine protein kinase</fullName>
        <ecNumber evidence="2">2.7.11.1</ecNumber>
    </recommendedName>
</protein>
<dbReference type="InterPro" id="IPR008271">
    <property type="entry name" value="Ser/Thr_kinase_AS"/>
</dbReference>
<dbReference type="SMART" id="SM00108">
    <property type="entry name" value="B_lectin"/>
    <property type="match status" value="2"/>
</dbReference>
<keyword evidence="9 19" id="KW-0547">Nucleotide-binding</keyword>
<keyword evidence="5" id="KW-0808">Transferase</keyword>
<keyword evidence="16" id="KW-0325">Glycoprotein</keyword>
<keyword evidence="4" id="KW-0245">EGF-like domain</keyword>
<dbReference type="PIRSF" id="PIRSF000641">
    <property type="entry name" value="SRK"/>
    <property type="match status" value="1"/>
</dbReference>
<dbReference type="InterPro" id="IPR017441">
    <property type="entry name" value="Protein_kinase_ATP_BS"/>
</dbReference>
<dbReference type="InterPro" id="IPR011009">
    <property type="entry name" value="Kinase-like_dom_sf"/>
</dbReference>
<evidence type="ECO:0000256" key="16">
    <source>
        <dbReference type="ARBA" id="ARBA00023180"/>
    </source>
</evidence>
<keyword evidence="11 19" id="KW-0067">ATP-binding</keyword>
<evidence type="ECO:0000256" key="3">
    <source>
        <dbReference type="ARBA" id="ARBA00022527"/>
    </source>
</evidence>
<keyword evidence="10" id="KW-0418">Kinase</keyword>
<feature type="binding site" evidence="19">
    <location>
        <position position="561"/>
    </location>
    <ligand>
        <name>ATP</name>
        <dbReference type="ChEBI" id="CHEBI:30616"/>
    </ligand>
</feature>
<keyword evidence="13 20" id="KW-0472">Membrane</keyword>
<feature type="domain" description="Protein kinase" evidence="21">
    <location>
        <begin position="530"/>
        <end position="809"/>
    </location>
</feature>
<dbReference type="Pfam" id="PF01453">
    <property type="entry name" value="B_lectin"/>
    <property type="match status" value="1"/>
</dbReference>
<evidence type="ECO:0000256" key="19">
    <source>
        <dbReference type="PROSITE-ProRule" id="PRU10141"/>
    </source>
</evidence>
<evidence type="ECO:0000256" key="15">
    <source>
        <dbReference type="ARBA" id="ARBA00023170"/>
    </source>
</evidence>
<keyword evidence="6 20" id="KW-0812">Transmembrane</keyword>
<keyword evidence="24" id="KW-1185">Reference proteome</keyword>
<dbReference type="Proteomes" id="UP000583929">
    <property type="component" value="Unassembled WGS sequence"/>
</dbReference>
<dbReference type="Gene3D" id="1.10.510.10">
    <property type="entry name" value="Transferase(Phosphotransferase) domain 1"/>
    <property type="match status" value="1"/>
</dbReference>
<evidence type="ECO:0000256" key="7">
    <source>
        <dbReference type="ARBA" id="ARBA00022729"/>
    </source>
</evidence>
<dbReference type="GO" id="GO:0030246">
    <property type="term" value="F:carbohydrate binding"/>
    <property type="evidence" value="ECO:0007669"/>
    <property type="project" value="UniProtKB-KW"/>
</dbReference>
<evidence type="ECO:0000256" key="12">
    <source>
        <dbReference type="ARBA" id="ARBA00022989"/>
    </source>
</evidence>
<keyword evidence="7" id="KW-0732">Signal</keyword>
<dbReference type="GO" id="GO:0004674">
    <property type="term" value="F:protein serine/threonine kinase activity"/>
    <property type="evidence" value="ECO:0007669"/>
    <property type="project" value="UniProtKB-KW"/>
</dbReference>
<evidence type="ECO:0000256" key="2">
    <source>
        <dbReference type="ARBA" id="ARBA00012513"/>
    </source>
</evidence>
<keyword evidence="8" id="KW-0430">Lectin</keyword>
<dbReference type="Gene3D" id="3.30.200.20">
    <property type="entry name" value="Phosphorylase Kinase, domain 1"/>
    <property type="match status" value="1"/>
</dbReference>
<feature type="transmembrane region" description="Helical" evidence="20">
    <location>
        <begin position="33"/>
        <end position="57"/>
    </location>
</feature>
<evidence type="ECO:0000256" key="1">
    <source>
        <dbReference type="ARBA" id="ARBA00004479"/>
    </source>
</evidence>
<dbReference type="PROSITE" id="PS00108">
    <property type="entry name" value="PROTEIN_KINASE_ST"/>
    <property type="match status" value="1"/>
</dbReference>
<dbReference type="AlphaFoldDB" id="A0A7J6ER62"/>
<dbReference type="InterPro" id="IPR000719">
    <property type="entry name" value="Prot_kinase_dom"/>
</dbReference>
<evidence type="ECO:0000256" key="9">
    <source>
        <dbReference type="ARBA" id="ARBA00022741"/>
    </source>
</evidence>
<dbReference type="Gene3D" id="2.90.10.10">
    <property type="entry name" value="Bulb-type lectin domain"/>
    <property type="match status" value="2"/>
</dbReference>
<dbReference type="PANTHER" id="PTHR47976">
    <property type="entry name" value="G-TYPE LECTIN S-RECEPTOR-LIKE SERINE/THREONINE-PROTEIN KINASE SD2-5"/>
    <property type="match status" value="1"/>
</dbReference>
<dbReference type="SUPFAM" id="SSF51110">
    <property type="entry name" value="alpha-D-mannose-specific plant lectins"/>
    <property type="match status" value="2"/>
</dbReference>
<dbReference type="GO" id="GO:0005524">
    <property type="term" value="F:ATP binding"/>
    <property type="evidence" value="ECO:0007669"/>
    <property type="project" value="UniProtKB-UniRule"/>
</dbReference>
<comment type="catalytic activity">
    <reaction evidence="17">
        <text>L-threonyl-[protein] + ATP = O-phospho-L-threonyl-[protein] + ADP + H(+)</text>
        <dbReference type="Rhea" id="RHEA:46608"/>
        <dbReference type="Rhea" id="RHEA-COMP:11060"/>
        <dbReference type="Rhea" id="RHEA-COMP:11605"/>
        <dbReference type="ChEBI" id="CHEBI:15378"/>
        <dbReference type="ChEBI" id="CHEBI:30013"/>
        <dbReference type="ChEBI" id="CHEBI:30616"/>
        <dbReference type="ChEBI" id="CHEBI:61977"/>
        <dbReference type="ChEBI" id="CHEBI:456216"/>
        <dbReference type="EC" id="2.7.11.1"/>
    </reaction>
</comment>
<dbReference type="PROSITE" id="PS50011">
    <property type="entry name" value="PROTEIN_KINASE_DOM"/>
    <property type="match status" value="1"/>
</dbReference>
<proteinExistence type="predicted"/>
<evidence type="ECO:0000256" key="18">
    <source>
        <dbReference type="ARBA" id="ARBA00048679"/>
    </source>
</evidence>
<dbReference type="GO" id="GO:0016020">
    <property type="term" value="C:membrane"/>
    <property type="evidence" value="ECO:0007669"/>
    <property type="project" value="UniProtKB-SubCell"/>
</dbReference>
<keyword evidence="12 20" id="KW-1133">Transmembrane helix</keyword>
<gene>
    <name evidence="23" type="ORF">G4B88_003563</name>
</gene>
<comment type="catalytic activity">
    <reaction evidence="18">
        <text>L-seryl-[protein] + ATP = O-phospho-L-seryl-[protein] + ADP + H(+)</text>
        <dbReference type="Rhea" id="RHEA:17989"/>
        <dbReference type="Rhea" id="RHEA-COMP:9863"/>
        <dbReference type="Rhea" id="RHEA-COMP:11604"/>
        <dbReference type="ChEBI" id="CHEBI:15378"/>
        <dbReference type="ChEBI" id="CHEBI:29999"/>
        <dbReference type="ChEBI" id="CHEBI:30616"/>
        <dbReference type="ChEBI" id="CHEBI:83421"/>
        <dbReference type="ChEBI" id="CHEBI:456216"/>
        <dbReference type="EC" id="2.7.11.1"/>
    </reaction>
</comment>
<dbReference type="FunFam" id="3.30.200.20:FF:000059">
    <property type="entry name" value="S-receptor-like serine/threonine-protein kinase"/>
    <property type="match status" value="1"/>
</dbReference>
<evidence type="ECO:0000313" key="24">
    <source>
        <dbReference type="Proteomes" id="UP000583929"/>
    </source>
</evidence>
<dbReference type="PROSITE" id="PS50927">
    <property type="entry name" value="BULB_LECTIN"/>
    <property type="match status" value="1"/>
</dbReference>
<dbReference type="InterPro" id="IPR024171">
    <property type="entry name" value="SRK-like_kinase"/>
</dbReference>
<dbReference type="Pfam" id="PF00954">
    <property type="entry name" value="S_locus_glycop"/>
    <property type="match status" value="1"/>
</dbReference>
<feature type="transmembrane region" description="Helical" evidence="20">
    <location>
        <begin position="468"/>
        <end position="493"/>
    </location>
</feature>
<dbReference type="PANTHER" id="PTHR47976:SF102">
    <property type="entry name" value="G-TYPE LECTIN S-RECEPTOR-LIKE SERINE_THREONINE-PROTEIN KINASE LECRK3"/>
    <property type="match status" value="1"/>
</dbReference>
<accession>A0A7J6ER62</accession>
<sequence>FIDQDLDQNKALEFRLSSQIPYLSLQNQTLDQLIIMAANAVIVLFFLLITEILLFSISTAQHNNTTKMISLDSSISPSTNNSYWLSNSGQFAFGFYNQDNGFAIGIWFNNIKEKTVIWTANWDQQQPLPQSKTLALIDFANSVSPDQPAASASMLDSGNFVLYNSESQIIWQSFDHPTDTLFPGQSLESGKDLISAMSKSNHSPGRFHLVMQLDGNLVQYPRMSNVKAYHAYWNSQTYGKGSQNVTLNFDANGNLYMYNTTSSSNIKTFHSVGWGHKSGNVTYRLTIDADGILRLYSHSIVQVNSSWNIEWNSSNNRCDPTGVCGMNAYCVLDQNQQPNCTCLPGHDFIDQQQRSLGCERSSSINYCTADNRDKVSLEEFYEVLWENNSYSIVPKNNRIACEQDCLKDCQCEIAVYTSNTCNKLRLPLRYAKPDQGNSDVVTMVKVLNQSSEATTTGVTKGRSERVRIGIFISSIVFSCFGLMALAISIALIFKFRMWEYRRIADQWHHDFLEDVAIRPYTFGELEKATEGFKHQVGKGAYGAVFKGVIPTNSFRRVVAIKRLEKMVADNEREFRNEMKVIGKTHHKNLVKLLGYCYEGANRLLVYEFMKNGSLADFLFQPGTKPTWEERAEIALNIARGMAYLHEECETQIIHCDIKPENILMDEQACAKIADFGLSKLLMPDQTRTYTGLRRTRGYWAPEWHRNMPITVKVDVYSYGIMLLEIVCCRRSVDMDVPENEVVLANWVYDCFVGGEMGKLVHEEDVESNELKKMIKLGLWCIQDEPSLRPSMKKVCMMLEGIVDIPTPPIPSSSISVVSIV</sequence>
<dbReference type="GO" id="GO:0048544">
    <property type="term" value="P:recognition of pollen"/>
    <property type="evidence" value="ECO:0007669"/>
    <property type="project" value="InterPro"/>
</dbReference>
<dbReference type="Pfam" id="PF00069">
    <property type="entry name" value="Pkinase"/>
    <property type="match status" value="1"/>
</dbReference>
<evidence type="ECO:0000259" key="21">
    <source>
        <dbReference type="PROSITE" id="PS50011"/>
    </source>
</evidence>
<dbReference type="InterPro" id="IPR001480">
    <property type="entry name" value="Bulb-type_lectin_dom"/>
</dbReference>
<name>A0A7J6ER62_CANSA</name>
<evidence type="ECO:0000256" key="10">
    <source>
        <dbReference type="ARBA" id="ARBA00022777"/>
    </source>
</evidence>
<dbReference type="InterPro" id="IPR036426">
    <property type="entry name" value="Bulb-type_lectin_dom_sf"/>
</dbReference>
<evidence type="ECO:0000256" key="14">
    <source>
        <dbReference type="ARBA" id="ARBA00023157"/>
    </source>
</evidence>